<dbReference type="GO" id="GO:0005739">
    <property type="term" value="C:mitochondrion"/>
    <property type="evidence" value="ECO:0007669"/>
    <property type="project" value="TreeGrafter"/>
</dbReference>
<dbReference type="AlphaFoldDB" id="A0A835DL43"/>
<dbReference type="Proteomes" id="UP000655225">
    <property type="component" value="Unassembled WGS sequence"/>
</dbReference>
<dbReference type="OMA" id="QRDWITY"/>
<evidence type="ECO:0000313" key="4">
    <source>
        <dbReference type="EMBL" id="KAF8404672.1"/>
    </source>
</evidence>
<comment type="similarity">
    <text evidence="1">Belongs to the PPR family. P subfamily.</text>
</comment>
<proteinExistence type="inferred from homology"/>
<dbReference type="EMBL" id="JABCRI010000006">
    <property type="protein sequence ID" value="KAF8404672.1"/>
    <property type="molecule type" value="Genomic_DNA"/>
</dbReference>
<feature type="repeat" description="PPR" evidence="3">
    <location>
        <begin position="240"/>
        <end position="274"/>
    </location>
</feature>
<dbReference type="InterPro" id="IPR002885">
    <property type="entry name" value="PPR_rpt"/>
</dbReference>
<feature type="repeat" description="PPR" evidence="3">
    <location>
        <begin position="205"/>
        <end position="239"/>
    </location>
</feature>
<evidence type="ECO:0000256" key="3">
    <source>
        <dbReference type="PROSITE-ProRule" id="PRU00708"/>
    </source>
</evidence>
<dbReference type="PANTHER" id="PTHR45717:SF4">
    <property type="entry name" value="OS04G0450200 PROTEIN"/>
    <property type="match status" value="1"/>
</dbReference>
<dbReference type="OrthoDB" id="185373at2759"/>
<evidence type="ECO:0000313" key="5">
    <source>
        <dbReference type="Proteomes" id="UP000655225"/>
    </source>
</evidence>
<dbReference type="Gene3D" id="1.25.40.10">
    <property type="entry name" value="Tetratricopeptide repeat domain"/>
    <property type="match status" value="2"/>
</dbReference>
<dbReference type="GO" id="GO:0003729">
    <property type="term" value="F:mRNA binding"/>
    <property type="evidence" value="ECO:0007669"/>
    <property type="project" value="UniProtKB-ARBA"/>
</dbReference>
<dbReference type="FunFam" id="1.25.40.10:FF:001248">
    <property type="entry name" value="Pentatricopeptide repeat-containing protein At5g09450, mitochondrial"/>
    <property type="match status" value="1"/>
</dbReference>
<dbReference type="PROSITE" id="PS51375">
    <property type="entry name" value="PPR"/>
    <property type="match status" value="2"/>
</dbReference>
<evidence type="ECO:0008006" key="6">
    <source>
        <dbReference type="Google" id="ProtNLM"/>
    </source>
</evidence>
<dbReference type="Pfam" id="PF13041">
    <property type="entry name" value="PPR_2"/>
    <property type="match status" value="1"/>
</dbReference>
<keyword evidence="2" id="KW-0677">Repeat</keyword>
<name>A0A835DL43_TETSI</name>
<dbReference type="InterPro" id="IPR011990">
    <property type="entry name" value="TPR-like_helical_dom_sf"/>
</dbReference>
<dbReference type="Pfam" id="PF01535">
    <property type="entry name" value="PPR"/>
    <property type="match status" value="2"/>
</dbReference>
<comment type="caution">
    <text evidence="4">The sequence shown here is derived from an EMBL/GenBank/DDBJ whole genome shotgun (WGS) entry which is preliminary data.</text>
</comment>
<dbReference type="NCBIfam" id="TIGR00756">
    <property type="entry name" value="PPR"/>
    <property type="match status" value="1"/>
</dbReference>
<evidence type="ECO:0000256" key="2">
    <source>
        <dbReference type="ARBA" id="ARBA00022737"/>
    </source>
</evidence>
<dbReference type="PANTHER" id="PTHR45717">
    <property type="entry name" value="OS12G0527900 PROTEIN"/>
    <property type="match status" value="1"/>
</dbReference>
<gene>
    <name evidence="4" type="ORF">HHK36_009560</name>
</gene>
<accession>A0A835DL43</accession>
<keyword evidence="5" id="KW-1185">Reference proteome</keyword>
<protein>
    <recommendedName>
        <fullName evidence="6">Pentatricopeptide repeat-containing protein</fullName>
    </recommendedName>
</protein>
<evidence type="ECO:0000256" key="1">
    <source>
        <dbReference type="ARBA" id="ARBA00007626"/>
    </source>
</evidence>
<sequence length="554" mass="63842">MAIRSLFVNLRRKCSINSPSLILFEEASVARTLSSGALGSDALEESPTSPEDDIKSRIFRLRFPKRSATTVLQKWIGEGNKLTISELRQISKELRKSQRYKHALEVRISLIRNFLSVIILKGITKCFTIRHYEMSNLSFCILVKENVEICRETDTSLQISEWMVTHEEFKLSDSDYAVRIDLMTKVFGIDAAERYFEGLPLTAKTGETYTALLHSYARAKLTEKAEELYERIMESNLNVKAVTYNEMMTLYMSVGQLEKISLVVEDLKRQKVRPDLFTYNLWISACAATMDIDGVRSILDDMTHDSSSNEGWKTYKKLTEIYITSSHLMNSESSLVETEKTVTQREWITYDFLIILHTGLGNKERIDQIWKSLRMTSQKMTSRNYICILSSYIMLGQLKEAGEVLDQWKQSTTTDFDISMCNRLLDAFARAGLMEKSEDIRLFVVMEEIQLLNSVYCKRKSKPREKPDGATKKAEMKRNRNYQFVLSNNLWLNSGGEMSRFTSVEMVYKEMMNDKNVELGWRILSTLFSICMKSIVVDEIIVAPVTAKKRSHGH</sequence>
<organism evidence="4 5">
    <name type="scientific">Tetracentron sinense</name>
    <name type="common">Spur-leaf</name>
    <dbReference type="NCBI Taxonomy" id="13715"/>
    <lineage>
        <taxon>Eukaryota</taxon>
        <taxon>Viridiplantae</taxon>
        <taxon>Streptophyta</taxon>
        <taxon>Embryophyta</taxon>
        <taxon>Tracheophyta</taxon>
        <taxon>Spermatophyta</taxon>
        <taxon>Magnoliopsida</taxon>
        <taxon>Trochodendrales</taxon>
        <taxon>Trochodendraceae</taxon>
        <taxon>Tetracentron</taxon>
    </lineage>
</organism>
<reference evidence="4 5" key="1">
    <citation type="submission" date="2020-04" db="EMBL/GenBank/DDBJ databases">
        <title>Plant Genome Project.</title>
        <authorList>
            <person name="Zhang R.-G."/>
        </authorList>
    </citation>
    <scope>NUCLEOTIDE SEQUENCE [LARGE SCALE GENOMIC DNA]</scope>
    <source>
        <strain evidence="4">YNK0</strain>
        <tissue evidence="4">Leaf</tissue>
    </source>
</reference>